<evidence type="ECO:0000313" key="1">
    <source>
        <dbReference type="EMBL" id="OLP82069.1"/>
    </source>
</evidence>
<keyword evidence="2" id="KW-1185">Reference proteome</keyword>
<accession>A0A1Q9CGM7</accession>
<sequence>MAVHRATMPTLNMPDPTRRSLLALARSQRRLLLLDEALVKVSEEHSQAADFVVGTFEAFADSANSGAGALTDVLGLDRIARRLCLSLLPQYSQPKVARGS</sequence>
<gene>
    <name evidence="1" type="ORF">AK812_SmicGene37311</name>
</gene>
<dbReference type="AlphaFoldDB" id="A0A1Q9CGM7"/>
<dbReference type="EMBL" id="LSRX01001226">
    <property type="protein sequence ID" value="OLP82069.1"/>
    <property type="molecule type" value="Genomic_DNA"/>
</dbReference>
<organism evidence="1 2">
    <name type="scientific">Symbiodinium microadriaticum</name>
    <name type="common">Dinoflagellate</name>
    <name type="synonym">Zooxanthella microadriatica</name>
    <dbReference type="NCBI Taxonomy" id="2951"/>
    <lineage>
        <taxon>Eukaryota</taxon>
        <taxon>Sar</taxon>
        <taxon>Alveolata</taxon>
        <taxon>Dinophyceae</taxon>
        <taxon>Suessiales</taxon>
        <taxon>Symbiodiniaceae</taxon>
        <taxon>Symbiodinium</taxon>
    </lineage>
</organism>
<proteinExistence type="predicted"/>
<reference evidence="1 2" key="1">
    <citation type="submission" date="2016-02" db="EMBL/GenBank/DDBJ databases">
        <title>Genome analysis of coral dinoflagellate symbionts highlights evolutionary adaptations to a symbiotic lifestyle.</title>
        <authorList>
            <person name="Aranda M."/>
            <person name="Li Y."/>
            <person name="Liew Y.J."/>
            <person name="Baumgarten S."/>
            <person name="Simakov O."/>
            <person name="Wilson M."/>
            <person name="Piel J."/>
            <person name="Ashoor H."/>
            <person name="Bougouffa S."/>
            <person name="Bajic V.B."/>
            <person name="Ryu T."/>
            <person name="Ravasi T."/>
            <person name="Bayer T."/>
            <person name="Micklem G."/>
            <person name="Kim H."/>
            <person name="Bhak J."/>
            <person name="Lajeunesse T.C."/>
            <person name="Voolstra C.R."/>
        </authorList>
    </citation>
    <scope>NUCLEOTIDE SEQUENCE [LARGE SCALE GENOMIC DNA]</scope>
    <source>
        <strain evidence="1 2">CCMP2467</strain>
    </source>
</reference>
<evidence type="ECO:0000313" key="2">
    <source>
        <dbReference type="Proteomes" id="UP000186817"/>
    </source>
</evidence>
<comment type="caution">
    <text evidence="1">The sequence shown here is derived from an EMBL/GenBank/DDBJ whole genome shotgun (WGS) entry which is preliminary data.</text>
</comment>
<dbReference type="Proteomes" id="UP000186817">
    <property type="component" value="Unassembled WGS sequence"/>
</dbReference>
<protein>
    <submittedName>
        <fullName evidence="1">Uncharacterized protein</fullName>
    </submittedName>
</protein>
<name>A0A1Q9CGM7_SYMMI</name>